<evidence type="ECO:0000313" key="1">
    <source>
        <dbReference type="EMBL" id="SOQ59555.1"/>
    </source>
</evidence>
<reference evidence="1" key="1">
    <citation type="submission" date="2016-07" db="EMBL/GenBank/DDBJ databases">
        <authorList>
            <person name="Bretaudeau A."/>
        </authorList>
    </citation>
    <scope>NUCLEOTIDE SEQUENCE</scope>
    <source>
        <strain evidence="1">Rice</strain>
        <tissue evidence="1">Whole body</tissue>
    </source>
</reference>
<dbReference type="EMBL" id="ODYU01012978">
    <property type="protein sequence ID" value="SOQ59555.1"/>
    <property type="molecule type" value="Genomic_DNA"/>
</dbReference>
<sequence length="112" mass="12690">MHSIRFLYTTTVATKLTAHLRNGRSLSSARGTELYNLHSSVLLSIDHADTIDFLLCRGCVYKHKSSHTYDTQTRNNNLWITQSVAPCGNRTCYTLRGSQLPSHRTNRVVILL</sequence>
<gene>
    <name evidence="1" type="ORF">SFRICE_024474</name>
</gene>
<protein>
    <submittedName>
        <fullName evidence="1">SFRICE_024474</fullName>
    </submittedName>
</protein>
<dbReference type="AlphaFoldDB" id="A0A2H1X2K0"/>
<accession>A0A2H1X2K0</accession>
<proteinExistence type="predicted"/>
<name>A0A2H1X2K0_SPOFR</name>
<organism evidence="1">
    <name type="scientific">Spodoptera frugiperda</name>
    <name type="common">Fall armyworm</name>
    <dbReference type="NCBI Taxonomy" id="7108"/>
    <lineage>
        <taxon>Eukaryota</taxon>
        <taxon>Metazoa</taxon>
        <taxon>Ecdysozoa</taxon>
        <taxon>Arthropoda</taxon>
        <taxon>Hexapoda</taxon>
        <taxon>Insecta</taxon>
        <taxon>Pterygota</taxon>
        <taxon>Neoptera</taxon>
        <taxon>Endopterygota</taxon>
        <taxon>Lepidoptera</taxon>
        <taxon>Glossata</taxon>
        <taxon>Ditrysia</taxon>
        <taxon>Noctuoidea</taxon>
        <taxon>Noctuidae</taxon>
        <taxon>Amphipyrinae</taxon>
        <taxon>Spodoptera</taxon>
    </lineage>
</organism>